<comment type="caution">
    <text evidence="1">The sequence shown here is derived from an EMBL/GenBank/DDBJ whole genome shotgun (WGS) entry which is preliminary data.</text>
</comment>
<dbReference type="EMBL" id="CAJZBQ010000060">
    <property type="protein sequence ID" value="CAG9335042.1"/>
    <property type="molecule type" value="Genomic_DNA"/>
</dbReference>
<reference evidence="1" key="1">
    <citation type="submission" date="2021-09" db="EMBL/GenBank/DDBJ databases">
        <authorList>
            <consortium name="AG Swart"/>
            <person name="Singh M."/>
            <person name="Singh A."/>
            <person name="Seah K."/>
            <person name="Emmerich C."/>
        </authorList>
    </citation>
    <scope>NUCLEOTIDE SEQUENCE</scope>
    <source>
        <strain evidence="1">ATCC30299</strain>
    </source>
</reference>
<dbReference type="AlphaFoldDB" id="A0AAU9KBF7"/>
<gene>
    <name evidence="1" type="ORF">BSTOLATCC_MIC62623</name>
</gene>
<sequence>MNPDKFSDPLALDLAEYEPTTLIQNKPESQIKVPEIEQVLDPPSLLKFIQPPYYIRFKQPPPLFKVLPIKYELTEADLVFLKKTLRSQKKETIETFGRSIDLWEKLSNFKAPIPKDKALEVTTNVLGKSYKYLEKIYDYWLENRKENGHSILREFWKGKDSKDQCIKQTFMTRKHPKMELRPKKDKKIQNLANIQKIVLDLKKIVEILMWIRNKETVKKTIVTLNIAEFEQKRADILNQKVKHKELDFPVIKNCRIARSCSP</sequence>
<proteinExistence type="predicted"/>
<accession>A0AAU9KBF7</accession>
<organism evidence="1 2">
    <name type="scientific">Blepharisma stoltei</name>
    <dbReference type="NCBI Taxonomy" id="1481888"/>
    <lineage>
        <taxon>Eukaryota</taxon>
        <taxon>Sar</taxon>
        <taxon>Alveolata</taxon>
        <taxon>Ciliophora</taxon>
        <taxon>Postciliodesmatophora</taxon>
        <taxon>Heterotrichea</taxon>
        <taxon>Heterotrichida</taxon>
        <taxon>Blepharismidae</taxon>
        <taxon>Blepharisma</taxon>
    </lineage>
</organism>
<protein>
    <submittedName>
        <fullName evidence="1">Uncharacterized protein</fullName>
    </submittedName>
</protein>
<evidence type="ECO:0000313" key="1">
    <source>
        <dbReference type="EMBL" id="CAG9335042.1"/>
    </source>
</evidence>
<evidence type="ECO:0000313" key="2">
    <source>
        <dbReference type="Proteomes" id="UP001162131"/>
    </source>
</evidence>
<dbReference type="Proteomes" id="UP001162131">
    <property type="component" value="Unassembled WGS sequence"/>
</dbReference>
<keyword evidence="2" id="KW-1185">Reference proteome</keyword>
<name>A0AAU9KBF7_9CILI</name>